<sequence length="556" mass="61076">MDSTVIMPSQSFEKDNRKGSEASLPLSTSTTSRAPSMREFRRSSSADEDEPDWPRTWRAYACLLGCFFLMFNSWGLVNAYGTWSSYYVGHSLRTVDQLKLNLIGGSQCFLVLLLSNPVGRLLDAGHFRKVIGFGTVFVPLGLFILSAVHPSSIEAVASFGPIWATQGLVVGLGMAPFFVSSSQVAATWFPKRRGLAVGYVACGASIAGVVYPTMLRYLINAVGFNNAVRYVATLTSLTCIYSFIFATPNPVHEFHKPESWFKVRTWFDTDAFRNPAWCWFTGAVAFMFFGFYPVFFNLEEWAAVRGFGTRNAAAIGEPAPQAVSDQPLQTFWLLTIMNGASTIGRLTLAQFSDKTGPLNMHIGSQFVCSLLTLILWTLAGSEQDAIAFCVVFGVFSGMVIGLPPASIANILSCTYTTPETAPLAKKKLGHWVGQMYSFAAVPALLGPVIAGHLITEYNTYITVQMWSGANLFCSFVCMVIARWYLPCFDGESFAHHLSHKHNSTREKLRLGSNATDAGLIPPNTLSQAPTRVQSTMPSREKLEQPSTEAQSPERMV</sequence>
<feature type="transmembrane region" description="Helical" evidence="4">
    <location>
        <begin position="196"/>
        <end position="215"/>
    </location>
</feature>
<feature type="transmembrane region" description="Helical" evidence="4">
    <location>
        <begin position="360"/>
        <end position="379"/>
    </location>
</feature>
<evidence type="ECO:0000256" key="3">
    <source>
        <dbReference type="SAM" id="MobiDB-lite"/>
    </source>
</evidence>
<feature type="transmembrane region" description="Helical" evidence="4">
    <location>
        <begin position="330"/>
        <end position="348"/>
    </location>
</feature>
<feature type="transmembrane region" description="Helical" evidence="4">
    <location>
        <begin position="466"/>
        <end position="485"/>
    </location>
</feature>
<comment type="subcellular location">
    <subcellularLocation>
        <location evidence="1">Membrane</location>
        <topology evidence="1">Multi-pass membrane protein</topology>
    </subcellularLocation>
</comment>
<feature type="region of interest" description="Disordered" evidence="3">
    <location>
        <begin position="511"/>
        <end position="556"/>
    </location>
</feature>
<feature type="compositionally biased region" description="Basic and acidic residues" evidence="3">
    <location>
        <begin position="36"/>
        <end position="45"/>
    </location>
</feature>
<keyword evidence="4" id="KW-0472">Membrane</keyword>
<evidence type="ECO:0000256" key="2">
    <source>
        <dbReference type="ARBA" id="ARBA00006727"/>
    </source>
</evidence>
<dbReference type="PANTHER" id="PTHR11360:SF234">
    <property type="entry name" value="MFS-TYPE TRANSPORTER DBAD-RELATED"/>
    <property type="match status" value="1"/>
</dbReference>
<feature type="transmembrane region" description="Helical" evidence="4">
    <location>
        <begin position="385"/>
        <end position="402"/>
    </location>
</feature>
<feature type="transmembrane region" description="Helical" evidence="4">
    <location>
        <begin position="130"/>
        <end position="148"/>
    </location>
</feature>
<feature type="transmembrane region" description="Helical" evidence="4">
    <location>
        <begin position="59"/>
        <end position="80"/>
    </location>
</feature>
<evidence type="ECO:0008006" key="7">
    <source>
        <dbReference type="Google" id="ProtNLM"/>
    </source>
</evidence>
<dbReference type="InterPro" id="IPR050327">
    <property type="entry name" value="Proton-linked_MCT"/>
</dbReference>
<comment type="caution">
    <text evidence="5">The sequence shown here is derived from an EMBL/GenBank/DDBJ whole genome shotgun (WGS) entry which is preliminary data.</text>
</comment>
<dbReference type="Proteomes" id="UP001521222">
    <property type="component" value="Unassembled WGS sequence"/>
</dbReference>
<feature type="compositionally biased region" description="Polar residues" evidence="3">
    <location>
        <begin position="1"/>
        <end position="11"/>
    </location>
</feature>
<feature type="transmembrane region" description="Helical" evidence="4">
    <location>
        <begin position="435"/>
        <end position="454"/>
    </location>
</feature>
<dbReference type="EMBL" id="JAKIXB020000030">
    <property type="protein sequence ID" value="KAL1596113.1"/>
    <property type="molecule type" value="Genomic_DNA"/>
</dbReference>
<evidence type="ECO:0000313" key="5">
    <source>
        <dbReference type="EMBL" id="KAL1596113.1"/>
    </source>
</evidence>
<dbReference type="PANTHER" id="PTHR11360">
    <property type="entry name" value="MONOCARBOXYLATE TRANSPORTER"/>
    <property type="match status" value="1"/>
</dbReference>
<accession>A0ABR3QVN3</accession>
<feature type="transmembrane region" description="Helical" evidence="4">
    <location>
        <begin position="227"/>
        <end position="246"/>
    </location>
</feature>
<reference evidence="5 6" key="1">
    <citation type="submission" date="2024-02" db="EMBL/GenBank/DDBJ databases">
        <title>De novo assembly and annotation of 12 fungi associated with fruit tree decline syndrome in Ontario, Canada.</title>
        <authorList>
            <person name="Sulman M."/>
            <person name="Ellouze W."/>
            <person name="Ilyukhin E."/>
        </authorList>
    </citation>
    <scope>NUCLEOTIDE SEQUENCE [LARGE SCALE GENOMIC DNA]</scope>
    <source>
        <strain evidence="5 6">M97-236</strain>
    </source>
</reference>
<dbReference type="Pfam" id="PF07690">
    <property type="entry name" value="MFS_1"/>
    <property type="match status" value="1"/>
</dbReference>
<keyword evidence="4" id="KW-1133">Transmembrane helix</keyword>
<name>A0ABR3QVN3_9PLEO</name>
<gene>
    <name evidence="5" type="ORF">SLS59_008104</name>
</gene>
<feature type="compositionally biased region" description="Polar residues" evidence="3">
    <location>
        <begin position="25"/>
        <end position="34"/>
    </location>
</feature>
<keyword evidence="6" id="KW-1185">Reference proteome</keyword>
<organism evidence="5 6">
    <name type="scientific">Nothophoma quercina</name>
    <dbReference type="NCBI Taxonomy" id="749835"/>
    <lineage>
        <taxon>Eukaryota</taxon>
        <taxon>Fungi</taxon>
        <taxon>Dikarya</taxon>
        <taxon>Ascomycota</taxon>
        <taxon>Pezizomycotina</taxon>
        <taxon>Dothideomycetes</taxon>
        <taxon>Pleosporomycetidae</taxon>
        <taxon>Pleosporales</taxon>
        <taxon>Pleosporineae</taxon>
        <taxon>Didymellaceae</taxon>
        <taxon>Nothophoma</taxon>
    </lineage>
</organism>
<dbReference type="Gene3D" id="1.20.1250.20">
    <property type="entry name" value="MFS general substrate transporter like domains"/>
    <property type="match status" value="2"/>
</dbReference>
<keyword evidence="4" id="KW-0812">Transmembrane</keyword>
<proteinExistence type="inferred from homology"/>
<feature type="transmembrane region" description="Helical" evidence="4">
    <location>
        <begin position="276"/>
        <end position="295"/>
    </location>
</feature>
<comment type="similarity">
    <text evidence="2">Belongs to the major facilitator superfamily. Monocarboxylate porter (TC 2.A.1.13) family.</text>
</comment>
<feature type="region of interest" description="Disordered" evidence="3">
    <location>
        <begin position="1"/>
        <end position="52"/>
    </location>
</feature>
<protein>
    <recommendedName>
        <fullName evidence="7">MFS general substrate transporter</fullName>
    </recommendedName>
</protein>
<dbReference type="InterPro" id="IPR036259">
    <property type="entry name" value="MFS_trans_sf"/>
</dbReference>
<feature type="compositionally biased region" description="Polar residues" evidence="3">
    <location>
        <begin position="523"/>
        <end position="537"/>
    </location>
</feature>
<evidence type="ECO:0000313" key="6">
    <source>
        <dbReference type="Proteomes" id="UP001521222"/>
    </source>
</evidence>
<evidence type="ECO:0000256" key="1">
    <source>
        <dbReference type="ARBA" id="ARBA00004141"/>
    </source>
</evidence>
<dbReference type="SUPFAM" id="SSF103473">
    <property type="entry name" value="MFS general substrate transporter"/>
    <property type="match status" value="1"/>
</dbReference>
<evidence type="ECO:0000256" key="4">
    <source>
        <dbReference type="SAM" id="Phobius"/>
    </source>
</evidence>
<dbReference type="InterPro" id="IPR011701">
    <property type="entry name" value="MFS"/>
</dbReference>